<proteinExistence type="predicted"/>
<dbReference type="Pfam" id="PF01883">
    <property type="entry name" value="FeS_assembly_P"/>
    <property type="match status" value="1"/>
</dbReference>
<dbReference type="InterPro" id="IPR052339">
    <property type="entry name" value="Fe-S_Maturation_MIP18"/>
</dbReference>
<dbReference type="Gene3D" id="3.30.300.130">
    <property type="entry name" value="Fe-S cluster assembly (FSCA)"/>
    <property type="match status" value="1"/>
</dbReference>
<dbReference type="PANTHER" id="PTHR42831:SF1">
    <property type="entry name" value="FE-S PROTEIN MATURATION AUXILIARY FACTOR YITW"/>
    <property type="match status" value="1"/>
</dbReference>
<dbReference type="InterPro" id="IPR034904">
    <property type="entry name" value="FSCA_dom_sf"/>
</dbReference>
<protein>
    <submittedName>
        <fullName evidence="2">Metal-sulfur cluster assembly factor</fullName>
    </submittedName>
</protein>
<accession>A0A7C5XJK6</accession>
<feature type="domain" description="MIP18 family-like" evidence="1">
    <location>
        <begin position="9"/>
        <end position="78"/>
    </location>
</feature>
<dbReference type="PANTHER" id="PTHR42831">
    <property type="entry name" value="FE-S PROTEIN MATURATION AUXILIARY FACTOR YITW"/>
    <property type="match status" value="1"/>
</dbReference>
<evidence type="ECO:0000259" key="1">
    <source>
        <dbReference type="Pfam" id="PF01883"/>
    </source>
</evidence>
<dbReference type="InterPro" id="IPR002744">
    <property type="entry name" value="MIP18-like"/>
</dbReference>
<dbReference type="AlphaFoldDB" id="A0A7C5XJK6"/>
<reference evidence="2" key="1">
    <citation type="journal article" date="2020" name="mSystems">
        <title>Genome- and Community-Level Interaction Insights into Carbon Utilization and Element Cycling Functions of Hydrothermarchaeota in Hydrothermal Sediment.</title>
        <authorList>
            <person name="Zhou Z."/>
            <person name="Liu Y."/>
            <person name="Xu W."/>
            <person name="Pan J."/>
            <person name="Luo Z.H."/>
            <person name="Li M."/>
        </authorList>
    </citation>
    <scope>NUCLEOTIDE SEQUENCE [LARGE SCALE GENOMIC DNA]</scope>
    <source>
        <strain evidence="2">SpSt-1121</strain>
    </source>
</reference>
<dbReference type="SUPFAM" id="SSF117916">
    <property type="entry name" value="Fe-S cluster assembly (FSCA) domain-like"/>
    <property type="match status" value="1"/>
</dbReference>
<name>A0A7C5XJK6_9CREN</name>
<comment type="caution">
    <text evidence="2">The sequence shown here is derived from an EMBL/GenBank/DDBJ whole genome shotgun (WGS) entry which is preliminary data.</text>
</comment>
<dbReference type="EMBL" id="DRZI01000078">
    <property type="protein sequence ID" value="HHP81424.1"/>
    <property type="molecule type" value="Genomic_DNA"/>
</dbReference>
<gene>
    <name evidence="2" type="ORF">ENM84_02035</name>
</gene>
<organism evidence="2">
    <name type="scientific">Ignisphaera aggregans</name>
    <dbReference type="NCBI Taxonomy" id="334771"/>
    <lineage>
        <taxon>Archaea</taxon>
        <taxon>Thermoproteota</taxon>
        <taxon>Thermoprotei</taxon>
        <taxon>Desulfurococcales</taxon>
        <taxon>Desulfurococcaceae</taxon>
        <taxon>Ignisphaera</taxon>
    </lineage>
</organism>
<sequence length="113" mass="13000">MSHDVDEIKKKVIEALKSIYDPEIPINIYDLGLLYSIDVKDNKVDVTLGLTSPFCPIAYIIVDQVKNTLKNLFPEKEIEIHLDLEKLWSPKMMTEDGRKLFKLLYGYDPAAET</sequence>
<evidence type="ECO:0000313" key="2">
    <source>
        <dbReference type="EMBL" id="HHP81424.1"/>
    </source>
</evidence>